<dbReference type="Gramene" id="KQJ81631">
    <property type="protein sequence ID" value="KQJ81631"/>
    <property type="gene ID" value="BRADI_5g01900v3"/>
</dbReference>
<dbReference type="OrthoDB" id="623055at2759"/>
<keyword evidence="11" id="KW-1185">Reference proteome</keyword>
<dbReference type="GO" id="GO:0006355">
    <property type="term" value="P:regulation of DNA-templated transcription"/>
    <property type="evidence" value="ECO:0000318"/>
    <property type="project" value="GO_Central"/>
</dbReference>
<dbReference type="Proteomes" id="UP000008810">
    <property type="component" value="Chromosome 5"/>
</dbReference>
<dbReference type="GO" id="GO:0003700">
    <property type="term" value="F:DNA-binding transcription factor activity"/>
    <property type="evidence" value="ECO:0000318"/>
    <property type="project" value="GO_Central"/>
</dbReference>
<evidence type="ECO:0000313" key="10">
    <source>
        <dbReference type="EnsemblPlants" id="KQJ81631"/>
    </source>
</evidence>
<dbReference type="OMA" id="TACITTI"/>
<gene>
    <name evidence="10" type="primary">LOC100821879</name>
    <name evidence="9" type="ORF">BRADI_5g01900v3</name>
</gene>
<evidence type="ECO:0000256" key="6">
    <source>
        <dbReference type="SAM" id="Coils"/>
    </source>
</evidence>
<dbReference type="AlphaFoldDB" id="I1IVT7"/>
<dbReference type="HOGENOM" id="CLU_035660_0_0_1"/>
<feature type="domain" description="BHLH" evidence="8">
    <location>
        <begin position="77"/>
        <end position="126"/>
    </location>
</feature>
<evidence type="ECO:0000256" key="1">
    <source>
        <dbReference type="ARBA" id="ARBA00004123"/>
    </source>
</evidence>
<organism evidence="9">
    <name type="scientific">Brachypodium distachyon</name>
    <name type="common">Purple false brome</name>
    <name type="synonym">Trachynia distachya</name>
    <dbReference type="NCBI Taxonomy" id="15368"/>
    <lineage>
        <taxon>Eukaryota</taxon>
        <taxon>Viridiplantae</taxon>
        <taxon>Streptophyta</taxon>
        <taxon>Embryophyta</taxon>
        <taxon>Tracheophyta</taxon>
        <taxon>Spermatophyta</taxon>
        <taxon>Magnoliopsida</taxon>
        <taxon>Liliopsida</taxon>
        <taxon>Poales</taxon>
        <taxon>Poaceae</taxon>
        <taxon>BOP clade</taxon>
        <taxon>Pooideae</taxon>
        <taxon>Stipodae</taxon>
        <taxon>Brachypodieae</taxon>
        <taxon>Brachypodium</taxon>
    </lineage>
</organism>
<keyword evidence="5" id="KW-0539">Nucleus</keyword>
<dbReference type="SUPFAM" id="SSF47459">
    <property type="entry name" value="HLH, helix-loop-helix DNA-binding domain"/>
    <property type="match status" value="1"/>
</dbReference>
<dbReference type="EnsemblPlants" id="KQJ81631">
    <property type="protein sequence ID" value="KQJ81631"/>
    <property type="gene ID" value="BRADI_5g01900v3"/>
</dbReference>
<reference evidence="9" key="2">
    <citation type="submission" date="2017-06" db="EMBL/GenBank/DDBJ databases">
        <title>WGS assembly of Brachypodium distachyon.</title>
        <authorList>
            <consortium name="The International Brachypodium Initiative"/>
            <person name="Lucas S."/>
            <person name="Harmon-Smith M."/>
            <person name="Lail K."/>
            <person name="Tice H."/>
            <person name="Grimwood J."/>
            <person name="Bruce D."/>
            <person name="Barry K."/>
            <person name="Shu S."/>
            <person name="Lindquist E."/>
            <person name="Wang M."/>
            <person name="Pitluck S."/>
            <person name="Vogel J.P."/>
            <person name="Garvin D.F."/>
            <person name="Mockler T.C."/>
            <person name="Schmutz J."/>
            <person name="Rokhsar D."/>
            <person name="Bevan M.W."/>
        </authorList>
    </citation>
    <scope>NUCLEOTIDE SEQUENCE</scope>
    <source>
        <strain evidence="9">Bd21</strain>
    </source>
</reference>
<dbReference type="InterPro" id="IPR054502">
    <property type="entry name" value="bHLH-TF_ACT-like_plant"/>
</dbReference>
<dbReference type="GO" id="GO:0005634">
    <property type="term" value="C:nucleus"/>
    <property type="evidence" value="ECO:0000318"/>
    <property type="project" value="GO_Central"/>
</dbReference>
<comment type="subcellular location">
    <subcellularLocation>
        <location evidence="1">Nucleus</location>
    </subcellularLocation>
</comment>
<evidence type="ECO:0000256" key="5">
    <source>
        <dbReference type="ARBA" id="ARBA00023242"/>
    </source>
</evidence>
<dbReference type="GO" id="GO:0046983">
    <property type="term" value="F:protein dimerization activity"/>
    <property type="evidence" value="ECO:0007669"/>
    <property type="project" value="InterPro"/>
</dbReference>
<dbReference type="InterPro" id="IPR036638">
    <property type="entry name" value="HLH_DNA-bd_sf"/>
</dbReference>
<name>I1IVT7_BRADI</name>
<sequence>MDSDLDLSFDFSWQTPLFFDLDLGVVDSIYMPAAVEDMPLPAEDSLSGLYSCYDDSSSPDGACNSSLTTTKTTATEGRVSKNVILERDRRRRLNEKLYTLRGVVPNITKMDKASVIQDAISYIEELQEQERRLLAEISGLQVEPAAAIKAESSFVSTGEVVEEEEEEDSPARQRRRKMRRTGSASPINDDASFCFCSPATRPVEILELQITEVGEKMAVVSLRHGKKRRGDLTKVCKALESLHRLHVITACITTISGNIVHTMFVEAEGMSGSQVIKEMVQAALGQFGTYEERSLEYMSYQ</sequence>
<keyword evidence="3" id="KW-0805">Transcription regulation</keyword>
<feature type="region of interest" description="Disordered" evidence="7">
    <location>
        <begin position="158"/>
        <end position="184"/>
    </location>
</feature>
<accession>I1IVT7</accession>
<evidence type="ECO:0000313" key="11">
    <source>
        <dbReference type="Proteomes" id="UP000008810"/>
    </source>
</evidence>
<dbReference type="PANTHER" id="PTHR31945">
    <property type="entry name" value="TRANSCRIPTION FACTOR SCREAM2-RELATED"/>
    <property type="match status" value="1"/>
</dbReference>
<evidence type="ECO:0000256" key="3">
    <source>
        <dbReference type="ARBA" id="ARBA00023015"/>
    </source>
</evidence>
<dbReference type="GeneID" id="100821879"/>
<dbReference type="PROSITE" id="PS50888">
    <property type="entry name" value="BHLH"/>
    <property type="match status" value="1"/>
</dbReference>
<reference evidence="9 10" key="1">
    <citation type="journal article" date="2010" name="Nature">
        <title>Genome sequencing and analysis of the model grass Brachypodium distachyon.</title>
        <authorList>
            <consortium name="International Brachypodium Initiative"/>
        </authorList>
    </citation>
    <scope>NUCLEOTIDE SEQUENCE [LARGE SCALE GENOMIC DNA]</scope>
    <source>
        <strain evidence="9">Bd21</strain>
        <strain evidence="10">cv. Bd21</strain>
    </source>
</reference>
<protein>
    <recommendedName>
        <fullName evidence="8">BHLH domain-containing protein</fullName>
    </recommendedName>
</protein>
<dbReference type="SMART" id="SM00353">
    <property type="entry name" value="HLH"/>
    <property type="match status" value="1"/>
</dbReference>
<dbReference type="RefSeq" id="XP_003580572.1">
    <property type="nucleotide sequence ID" value="XM_003580524.4"/>
</dbReference>
<dbReference type="STRING" id="15368.I1IVT7"/>
<keyword evidence="6" id="KW-0175">Coiled coil</keyword>
<dbReference type="Pfam" id="PF22754">
    <property type="entry name" value="bHLH-TF_ACT-like_plant"/>
    <property type="match status" value="1"/>
</dbReference>
<dbReference type="Pfam" id="PF00010">
    <property type="entry name" value="HLH"/>
    <property type="match status" value="1"/>
</dbReference>
<dbReference type="EMBL" id="CM000884">
    <property type="protein sequence ID" value="KQJ81631.1"/>
    <property type="molecule type" value="Genomic_DNA"/>
</dbReference>
<evidence type="ECO:0000256" key="4">
    <source>
        <dbReference type="ARBA" id="ARBA00023163"/>
    </source>
</evidence>
<evidence type="ECO:0000256" key="2">
    <source>
        <dbReference type="ARBA" id="ARBA00005510"/>
    </source>
</evidence>
<evidence type="ECO:0000259" key="8">
    <source>
        <dbReference type="PROSITE" id="PS50888"/>
    </source>
</evidence>
<dbReference type="PANTHER" id="PTHR31945:SF26">
    <property type="entry name" value="TRANSCRIPTION FACTOR BHLH35"/>
    <property type="match status" value="1"/>
</dbReference>
<evidence type="ECO:0000256" key="7">
    <source>
        <dbReference type="SAM" id="MobiDB-lite"/>
    </source>
</evidence>
<comment type="similarity">
    <text evidence="2">Belongs to the bHLH protein family.</text>
</comment>
<evidence type="ECO:0000313" key="9">
    <source>
        <dbReference type="EMBL" id="KQJ81631.1"/>
    </source>
</evidence>
<dbReference type="GO" id="GO:0000976">
    <property type="term" value="F:transcription cis-regulatory region binding"/>
    <property type="evidence" value="ECO:0000318"/>
    <property type="project" value="GO_Central"/>
</dbReference>
<reference evidence="10" key="3">
    <citation type="submission" date="2018-08" db="UniProtKB">
        <authorList>
            <consortium name="EnsemblPlants"/>
        </authorList>
    </citation>
    <scope>IDENTIFICATION</scope>
    <source>
        <strain evidence="10">cv. Bd21</strain>
    </source>
</reference>
<dbReference type="Gene3D" id="4.10.280.10">
    <property type="entry name" value="Helix-loop-helix DNA-binding domain"/>
    <property type="match status" value="1"/>
</dbReference>
<dbReference type="InterPro" id="IPR011598">
    <property type="entry name" value="bHLH_dom"/>
</dbReference>
<dbReference type="eggNOG" id="ENOG502QWG4">
    <property type="taxonomic scope" value="Eukaryota"/>
</dbReference>
<dbReference type="InterPro" id="IPR051358">
    <property type="entry name" value="TF_AMS/ICE1/BHLH6-like"/>
</dbReference>
<proteinExistence type="inferred from homology"/>
<feature type="coiled-coil region" evidence="6">
    <location>
        <begin position="116"/>
        <end position="143"/>
    </location>
</feature>
<dbReference type="KEGG" id="bdi:100821879"/>
<keyword evidence="4" id="KW-0804">Transcription</keyword>